<dbReference type="AlphaFoldDB" id="A0A839HCY3"/>
<evidence type="ECO:0000313" key="12">
    <source>
        <dbReference type="Proteomes" id="UP000548632"/>
    </source>
</evidence>
<dbReference type="PROSITE" id="PS50111">
    <property type="entry name" value="CHEMOTAXIS_TRANSDUC_2"/>
    <property type="match status" value="1"/>
</dbReference>
<organism evidence="11 12">
    <name type="scientific">Thiospirillum jenense</name>
    <dbReference type="NCBI Taxonomy" id="1653858"/>
    <lineage>
        <taxon>Bacteria</taxon>
        <taxon>Pseudomonadati</taxon>
        <taxon>Pseudomonadota</taxon>
        <taxon>Gammaproteobacteria</taxon>
        <taxon>Chromatiales</taxon>
        <taxon>Chromatiaceae</taxon>
        <taxon>Thiospirillum</taxon>
    </lineage>
</organism>
<keyword evidence="2 8" id="KW-0812">Transmembrane</keyword>
<dbReference type="InterPro" id="IPR004089">
    <property type="entry name" value="MCPsignal_dom"/>
</dbReference>
<evidence type="ECO:0000313" key="11">
    <source>
        <dbReference type="EMBL" id="MBB1126374.1"/>
    </source>
</evidence>
<dbReference type="PANTHER" id="PTHR32089:SF119">
    <property type="entry name" value="METHYL-ACCEPTING CHEMOTAXIS PROTEIN CTPL"/>
    <property type="match status" value="1"/>
</dbReference>
<dbReference type="Proteomes" id="UP000548632">
    <property type="component" value="Unassembled WGS sequence"/>
</dbReference>
<dbReference type="GO" id="GO:0006935">
    <property type="term" value="P:chemotaxis"/>
    <property type="evidence" value="ECO:0007669"/>
    <property type="project" value="UniProtKB-ARBA"/>
</dbReference>
<evidence type="ECO:0000256" key="8">
    <source>
        <dbReference type="SAM" id="Phobius"/>
    </source>
</evidence>
<dbReference type="Gene3D" id="1.10.287.950">
    <property type="entry name" value="Methyl-accepting chemotaxis protein"/>
    <property type="match status" value="1"/>
</dbReference>
<proteinExistence type="inferred from homology"/>
<dbReference type="CDD" id="cd06225">
    <property type="entry name" value="HAMP"/>
    <property type="match status" value="1"/>
</dbReference>
<dbReference type="GO" id="GO:0016020">
    <property type="term" value="C:membrane"/>
    <property type="evidence" value="ECO:0007669"/>
    <property type="project" value="UniProtKB-SubCell"/>
</dbReference>
<feature type="domain" description="Methyl-accepting transducer" evidence="9">
    <location>
        <begin position="335"/>
        <end position="557"/>
    </location>
</feature>
<name>A0A839HCY3_9GAMM</name>
<dbReference type="Pfam" id="PF00015">
    <property type="entry name" value="MCPsignal"/>
    <property type="match status" value="1"/>
</dbReference>
<comment type="similarity">
    <text evidence="6">Belongs to the methyl-accepting chemotaxis (MCP) protein family.</text>
</comment>
<keyword evidence="4 8" id="KW-0472">Membrane</keyword>
<evidence type="ECO:0000256" key="1">
    <source>
        <dbReference type="ARBA" id="ARBA00004141"/>
    </source>
</evidence>
<accession>A0A839HCY3</accession>
<dbReference type="SUPFAM" id="SSF58104">
    <property type="entry name" value="Methyl-accepting chemotaxis protein (MCP) signaling domain"/>
    <property type="match status" value="1"/>
</dbReference>
<reference evidence="11 12" key="1">
    <citation type="journal article" date="2020" name="Arch. Microbiol.">
        <title>The genome sequence of the giant phototrophic gammaproteobacterium Thiospirillum jenense gives insight into its physiological properties and phylogenetic relationships.</title>
        <authorList>
            <person name="Imhoff J.F."/>
            <person name="Meyer T.E."/>
            <person name="Kyndt J.A."/>
        </authorList>
    </citation>
    <scope>NUCLEOTIDE SEQUENCE [LARGE SCALE GENOMIC DNA]</scope>
    <source>
        <strain evidence="11 12">DSM 216</strain>
    </source>
</reference>
<gene>
    <name evidence="11" type="ORF">HUK38_09025</name>
</gene>
<feature type="transmembrane region" description="Helical" evidence="8">
    <location>
        <begin position="238"/>
        <end position="260"/>
    </location>
</feature>
<dbReference type="SMART" id="SM00304">
    <property type="entry name" value="HAMP"/>
    <property type="match status" value="2"/>
</dbReference>
<feature type="domain" description="HAMP" evidence="10">
    <location>
        <begin position="262"/>
        <end position="316"/>
    </location>
</feature>
<evidence type="ECO:0000259" key="10">
    <source>
        <dbReference type="PROSITE" id="PS50885"/>
    </source>
</evidence>
<evidence type="ECO:0000256" key="5">
    <source>
        <dbReference type="ARBA" id="ARBA00023224"/>
    </source>
</evidence>
<dbReference type="Pfam" id="PF00672">
    <property type="entry name" value="HAMP"/>
    <property type="match status" value="1"/>
</dbReference>
<dbReference type="SMART" id="SM00283">
    <property type="entry name" value="MA"/>
    <property type="match status" value="1"/>
</dbReference>
<evidence type="ECO:0000259" key="9">
    <source>
        <dbReference type="PROSITE" id="PS50111"/>
    </source>
</evidence>
<comment type="subcellular location">
    <subcellularLocation>
        <location evidence="1">Membrane</location>
        <topology evidence="1">Multi-pass membrane protein</topology>
    </subcellularLocation>
</comment>
<dbReference type="InterPro" id="IPR003660">
    <property type="entry name" value="HAMP_dom"/>
</dbReference>
<keyword evidence="3 8" id="KW-1133">Transmembrane helix</keyword>
<dbReference type="GO" id="GO:0007165">
    <property type="term" value="P:signal transduction"/>
    <property type="evidence" value="ECO:0007669"/>
    <property type="project" value="UniProtKB-KW"/>
</dbReference>
<sequence length="626" mass="69807">MSNSTHHLRHTIAFRAVTALLLGVICVATAVFTAAWFYLDRQSHQRLQQNGDHLLTMLVRNTHESISKGQRESFQRAIDDFNELDGVVDVALFARFRHLVYRSGLVSVGLPFVQRDGQLLDNINESLYQRSRGRYQRSDWNWRDVTDTPAAQAHIAAYRDTRQTCADCHFTLPEALQFDNATRRETVITAGSADFYAALPVTPDCIVCHTHWQQGEAGGYLRVRLDPLPFTAQRNETLMSMAGAMLGVLIPTLLILAIIFRRFIQRPLARLQNSLTDLTQGDGDLTHRLPIKRHDEMGLIAAAFNQFISKVQSIVAAIMRRMTILSTEAEQLLQRSRTLLTHSGQMVTHLEQISQGASQLRTTTQQLTTAVTQVNQTLDGVVNTVDRSQQVARQNHTLSDTAMQHIQQCNERMTTVATQSHTIVELLNHIKRIADQTNLLALNAAIEAARAGEQGRGFAVVADEVRVLANKTAELTQSIDRNLTTFVRDIKHTEIIMHDTTGVMQQVSVLSNQSEQELSTAAQQIHDLSQGFTHMQQAMTMQDHVTDDINHQIDATNQSVLGTRVISAELAELAQQVRQTVDGVTAETAQFRIGEVNEGVNKNVTTAYSSEYGAGCCTSDSARHTR</sequence>
<evidence type="ECO:0000256" key="6">
    <source>
        <dbReference type="ARBA" id="ARBA00029447"/>
    </source>
</evidence>
<keyword evidence="5 7" id="KW-0807">Transducer</keyword>
<feature type="transmembrane region" description="Helical" evidence="8">
    <location>
        <begin position="12"/>
        <end position="39"/>
    </location>
</feature>
<evidence type="ECO:0000256" key="4">
    <source>
        <dbReference type="ARBA" id="ARBA00023136"/>
    </source>
</evidence>
<protein>
    <submittedName>
        <fullName evidence="11">Methyl-accepting chemotaxis protein</fullName>
    </submittedName>
</protein>
<comment type="caution">
    <text evidence="11">The sequence shown here is derived from an EMBL/GenBank/DDBJ whole genome shotgun (WGS) entry which is preliminary data.</text>
</comment>
<evidence type="ECO:0000256" key="2">
    <source>
        <dbReference type="ARBA" id="ARBA00022692"/>
    </source>
</evidence>
<dbReference type="PROSITE" id="PS50885">
    <property type="entry name" value="HAMP"/>
    <property type="match status" value="1"/>
</dbReference>
<dbReference type="PANTHER" id="PTHR32089">
    <property type="entry name" value="METHYL-ACCEPTING CHEMOTAXIS PROTEIN MCPB"/>
    <property type="match status" value="1"/>
</dbReference>
<dbReference type="RefSeq" id="WP_182583998.1">
    <property type="nucleotide sequence ID" value="NZ_JABVCQ010000017.1"/>
</dbReference>
<evidence type="ECO:0000256" key="7">
    <source>
        <dbReference type="PROSITE-ProRule" id="PRU00284"/>
    </source>
</evidence>
<keyword evidence="12" id="KW-1185">Reference proteome</keyword>
<dbReference type="EMBL" id="JABVCQ010000017">
    <property type="protein sequence ID" value="MBB1126374.1"/>
    <property type="molecule type" value="Genomic_DNA"/>
</dbReference>
<evidence type="ECO:0000256" key="3">
    <source>
        <dbReference type="ARBA" id="ARBA00022989"/>
    </source>
</evidence>